<dbReference type="AlphaFoldDB" id="A0AAV5AN18"/>
<accession>A0AAV5AN18</accession>
<dbReference type="GO" id="GO:0016705">
    <property type="term" value="F:oxidoreductase activity, acting on paired donors, with incorporation or reduction of molecular oxygen"/>
    <property type="evidence" value="ECO:0007669"/>
    <property type="project" value="InterPro"/>
</dbReference>
<dbReference type="InterPro" id="IPR002403">
    <property type="entry name" value="Cyt_P450_E_grp-IV"/>
</dbReference>
<feature type="binding site" description="axial binding residue" evidence="6">
    <location>
        <position position="462"/>
    </location>
    <ligand>
        <name>heme</name>
        <dbReference type="ChEBI" id="CHEBI:30413"/>
    </ligand>
    <ligandPart>
        <name>Fe</name>
        <dbReference type="ChEBI" id="CHEBI:18248"/>
    </ligandPart>
</feature>
<dbReference type="GO" id="GO:0005506">
    <property type="term" value="F:iron ion binding"/>
    <property type="evidence" value="ECO:0007669"/>
    <property type="project" value="InterPro"/>
</dbReference>
<evidence type="ECO:0000256" key="3">
    <source>
        <dbReference type="ARBA" id="ARBA00022723"/>
    </source>
</evidence>
<dbReference type="PANTHER" id="PTHR46206">
    <property type="entry name" value="CYTOCHROME P450"/>
    <property type="match status" value="1"/>
</dbReference>
<proteinExistence type="inferred from homology"/>
<comment type="cofactor">
    <cofactor evidence="1 6">
        <name>heme</name>
        <dbReference type="ChEBI" id="CHEBI:30413"/>
    </cofactor>
</comment>
<protein>
    <recommendedName>
        <fullName evidence="10">Cytochrome P450</fullName>
    </recommendedName>
</protein>
<keyword evidence="3 6" id="KW-0479">Metal-binding</keyword>
<dbReference type="GO" id="GO:0004497">
    <property type="term" value="F:monooxygenase activity"/>
    <property type="evidence" value="ECO:0007669"/>
    <property type="project" value="UniProtKB-KW"/>
</dbReference>
<evidence type="ECO:0000313" key="8">
    <source>
        <dbReference type="EMBL" id="GJJ15187.1"/>
    </source>
</evidence>
<dbReference type="Proteomes" id="UP001050691">
    <property type="component" value="Unassembled WGS sequence"/>
</dbReference>
<dbReference type="EMBL" id="BPWL01000010">
    <property type="protein sequence ID" value="GJJ15187.1"/>
    <property type="molecule type" value="Genomic_DNA"/>
</dbReference>
<gene>
    <name evidence="8" type="ORF">Clacol_009463</name>
</gene>
<name>A0AAV5AN18_9AGAM</name>
<dbReference type="Pfam" id="PF00067">
    <property type="entry name" value="p450"/>
    <property type="match status" value="1"/>
</dbReference>
<evidence type="ECO:0000256" key="2">
    <source>
        <dbReference type="ARBA" id="ARBA00010617"/>
    </source>
</evidence>
<comment type="similarity">
    <text evidence="2 7">Belongs to the cytochrome P450 family.</text>
</comment>
<evidence type="ECO:0000256" key="1">
    <source>
        <dbReference type="ARBA" id="ARBA00001971"/>
    </source>
</evidence>
<comment type="caution">
    <text evidence="8">The sequence shown here is derived from an EMBL/GenBank/DDBJ whole genome shotgun (WGS) entry which is preliminary data.</text>
</comment>
<reference evidence="8" key="1">
    <citation type="submission" date="2021-10" db="EMBL/GenBank/DDBJ databases">
        <title>De novo Genome Assembly of Clathrus columnatus (Basidiomycota, Fungi) Using Illumina and Nanopore Sequence Data.</title>
        <authorList>
            <person name="Ogiso-Tanaka E."/>
            <person name="Itagaki H."/>
            <person name="Hosoya T."/>
            <person name="Hosaka K."/>
        </authorList>
    </citation>
    <scope>NUCLEOTIDE SEQUENCE</scope>
    <source>
        <strain evidence="8">MO-923</strain>
    </source>
</reference>
<dbReference type="InterPro" id="IPR036396">
    <property type="entry name" value="Cyt_P450_sf"/>
</dbReference>
<dbReference type="PRINTS" id="PR00465">
    <property type="entry name" value="EP450IV"/>
</dbReference>
<keyword evidence="6 7" id="KW-0349">Heme</keyword>
<keyword evidence="9" id="KW-1185">Reference proteome</keyword>
<dbReference type="Gene3D" id="1.10.630.10">
    <property type="entry name" value="Cytochrome P450"/>
    <property type="match status" value="1"/>
</dbReference>
<dbReference type="GO" id="GO:0020037">
    <property type="term" value="F:heme binding"/>
    <property type="evidence" value="ECO:0007669"/>
    <property type="project" value="InterPro"/>
</dbReference>
<dbReference type="CDD" id="cd11041">
    <property type="entry name" value="CYP503A1-like"/>
    <property type="match status" value="1"/>
</dbReference>
<evidence type="ECO:0000256" key="7">
    <source>
        <dbReference type="RuleBase" id="RU000461"/>
    </source>
</evidence>
<evidence type="ECO:0000256" key="5">
    <source>
        <dbReference type="ARBA" id="ARBA00023004"/>
    </source>
</evidence>
<evidence type="ECO:0000256" key="4">
    <source>
        <dbReference type="ARBA" id="ARBA00023002"/>
    </source>
</evidence>
<evidence type="ECO:0000313" key="9">
    <source>
        <dbReference type="Proteomes" id="UP001050691"/>
    </source>
</evidence>
<keyword evidence="7" id="KW-0503">Monooxygenase</keyword>
<keyword evidence="4 7" id="KW-0560">Oxidoreductase</keyword>
<dbReference type="InterPro" id="IPR001128">
    <property type="entry name" value="Cyt_P450"/>
</dbReference>
<dbReference type="PROSITE" id="PS00086">
    <property type="entry name" value="CYTOCHROME_P450"/>
    <property type="match status" value="1"/>
</dbReference>
<evidence type="ECO:0000256" key="6">
    <source>
        <dbReference type="PIRSR" id="PIRSR602403-1"/>
    </source>
</evidence>
<keyword evidence="5 6" id="KW-0408">Iron</keyword>
<dbReference type="SUPFAM" id="SSF48264">
    <property type="entry name" value="Cytochrome P450"/>
    <property type="match status" value="1"/>
</dbReference>
<evidence type="ECO:0008006" key="10">
    <source>
        <dbReference type="Google" id="ProtNLM"/>
    </source>
</evidence>
<organism evidence="8 9">
    <name type="scientific">Clathrus columnatus</name>
    <dbReference type="NCBI Taxonomy" id="1419009"/>
    <lineage>
        <taxon>Eukaryota</taxon>
        <taxon>Fungi</taxon>
        <taxon>Dikarya</taxon>
        <taxon>Basidiomycota</taxon>
        <taxon>Agaricomycotina</taxon>
        <taxon>Agaricomycetes</taxon>
        <taxon>Phallomycetidae</taxon>
        <taxon>Phallales</taxon>
        <taxon>Clathraceae</taxon>
        <taxon>Clathrus</taxon>
    </lineage>
</organism>
<sequence>MYLLIGIFSRPLREKDIENARCDILPDPQRTFGSIPTLGEAFIIFKRDPYAHIPAVGGADIISSYLTARKSYSHSRELISEGYAKYKGGLFRVPENDRWNIIVSRPDHIEEVRKAPDNILSFSDFTNAEFFVKELMGPTLTENEYHIDLVRGSLTKNLSLLFDDLREEVMLAMEDNIPLTDDWTSVYVFPKMVEVVARASNRIFVGLPVCREPEFLQVNIDYTMDANANRDILIRLPIFLRPLVSKFLTTVPKSIARASKHLGPIIQERLNLIDEYGPDYPDKPVDYLSWLLDLATGDERRIPQLTNRILHINFAAIHTSSMSFTHALYHLAAEPHYLQPLREEIETVIDEEGWTKVAMTKMHKLDSFFRESQRYNGISLLTLSRIALKDFTFSDGTFIPKGSTISAATYSIHRDDEKYPDGEKFDGFRFARIRAQEGQNTSHQFVNTSADYVPFGHGKHACPGRFFAANELKVMMAYLILNYDVKMENEGVRPPNVAAALACIPDVTANVMFRRRRS</sequence>
<dbReference type="InterPro" id="IPR017972">
    <property type="entry name" value="Cyt_P450_CS"/>
</dbReference>